<organism evidence="7 8">
    <name type="scientific">Sinosporangium siamense</name>
    <dbReference type="NCBI Taxonomy" id="1367973"/>
    <lineage>
        <taxon>Bacteria</taxon>
        <taxon>Bacillati</taxon>
        <taxon>Actinomycetota</taxon>
        <taxon>Actinomycetes</taxon>
        <taxon>Streptosporangiales</taxon>
        <taxon>Streptosporangiaceae</taxon>
        <taxon>Sinosporangium</taxon>
    </lineage>
</organism>
<dbReference type="PANTHER" id="PTHR30290:SF9">
    <property type="entry name" value="OLIGOPEPTIDE-BINDING PROTEIN APPA"/>
    <property type="match status" value="1"/>
</dbReference>
<gene>
    <name evidence="7" type="ORF">Ssi02_61630</name>
</gene>
<feature type="domain" description="Solute-binding protein family 5" evidence="6">
    <location>
        <begin position="87"/>
        <end position="428"/>
    </location>
</feature>
<dbReference type="EMBL" id="BOOW01000040">
    <property type="protein sequence ID" value="GII95932.1"/>
    <property type="molecule type" value="Genomic_DNA"/>
</dbReference>
<comment type="similarity">
    <text evidence="1">Belongs to the bacterial solute-binding protein 5 family.</text>
</comment>
<sequence>MRRNLLRPMTALCLAVSLTAACGGARNDTGTGPVSGGKTTTDGPSGTLRIGSSQKLDDWEPLTKANETYLSLVYEGLISLAADGVTLQPRLATEWSQDASKVEFTLREGVVFHDGTPFDADAVVTNLERVRDTPSQWQAVMSAAEKITAVDKTRIRIDLKRPSPDFLPNIARRGALMVSPKALKEGTWKTQPSGTGAWTFQAKESVPGFKTVVTYFDKYYAPQEVGPRRIEMSFIAEADSVYNSLRAGQLDIGWTTATLAKRAETEGFKTSSYPSVMWHLLMMDTRGTFQNRKLRQAICHALNPQDFIDTLLGGVSDIHTQRLRDGQTGYNPEVKGYPHDLAKAKALMAEIGNPKVEFAFPAYDSQRQVADLFRSQMAAIGVDVKVEIMPFATFFSVFRNGKYPAAILSDSPDTGPHDYYRYRYVKGGVSNPYNVTHPSLDAIVERALAASGPEAENAEWQKFIKEVDDQALDCGFFDFTGFWAYNPKKVDNIVNIVGNVATFRYKEARVTG</sequence>
<dbReference type="Gene3D" id="3.40.190.10">
    <property type="entry name" value="Periplasmic binding protein-like II"/>
    <property type="match status" value="1"/>
</dbReference>
<keyword evidence="3 5" id="KW-0732">Signal</keyword>
<dbReference type="InterPro" id="IPR000914">
    <property type="entry name" value="SBP_5_dom"/>
</dbReference>
<dbReference type="PANTHER" id="PTHR30290">
    <property type="entry name" value="PERIPLASMIC BINDING COMPONENT OF ABC TRANSPORTER"/>
    <property type="match status" value="1"/>
</dbReference>
<dbReference type="GO" id="GO:0042597">
    <property type="term" value="C:periplasmic space"/>
    <property type="evidence" value="ECO:0007669"/>
    <property type="project" value="UniProtKB-ARBA"/>
</dbReference>
<keyword evidence="2" id="KW-0813">Transport</keyword>
<dbReference type="PIRSF" id="PIRSF002741">
    <property type="entry name" value="MppA"/>
    <property type="match status" value="1"/>
</dbReference>
<dbReference type="RefSeq" id="WP_204030967.1">
    <property type="nucleotide sequence ID" value="NZ_BOOW01000040.1"/>
</dbReference>
<evidence type="ECO:0000256" key="1">
    <source>
        <dbReference type="ARBA" id="ARBA00005695"/>
    </source>
</evidence>
<name>A0A919RLC2_9ACTN</name>
<accession>A0A919RLC2</accession>
<proteinExistence type="inferred from homology"/>
<dbReference type="AlphaFoldDB" id="A0A919RLC2"/>
<dbReference type="GO" id="GO:1904680">
    <property type="term" value="F:peptide transmembrane transporter activity"/>
    <property type="evidence" value="ECO:0007669"/>
    <property type="project" value="TreeGrafter"/>
</dbReference>
<evidence type="ECO:0000313" key="8">
    <source>
        <dbReference type="Proteomes" id="UP000606172"/>
    </source>
</evidence>
<reference evidence="7" key="1">
    <citation type="submission" date="2021-01" db="EMBL/GenBank/DDBJ databases">
        <title>Whole genome shotgun sequence of Sinosporangium siamense NBRC 109515.</title>
        <authorList>
            <person name="Komaki H."/>
            <person name="Tamura T."/>
        </authorList>
    </citation>
    <scope>NUCLEOTIDE SEQUENCE</scope>
    <source>
        <strain evidence="7">NBRC 109515</strain>
    </source>
</reference>
<keyword evidence="8" id="KW-1185">Reference proteome</keyword>
<dbReference type="Proteomes" id="UP000606172">
    <property type="component" value="Unassembled WGS sequence"/>
</dbReference>
<dbReference type="PROSITE" id="PS51257">
    <property type="entry name" value="PROKAR_LIPOPROTEIN"/>
    <property type="match status" value="1"/>
</dbReference>
<feature type="compositionally biased region" description="Polar residues" evidence="4">
    <location>
        <begin position="28"/>
        <end position="49"/>
    </location>
</feature>
<feature type="region of interest" description="Disordered" evidence="4">
    <location>
        <begin position="25"/>
        <end position="49"/>
    </location>
</feature>
<dbReference type="GO" id="GO:0016740">
    <property type="term" value="F:transferase activity"/>
    <property type="evidence" value="ECO:0007669"/>
    <property type="project" value="UniProtKB-KW"/>
</dbReference>
<dbReference type="InterPro" id="IPR039424">
    <property type="entry name" value="SBP_5"/>
</dbReference>
<evidence type="ECO:0000256" key="3">
    <source>
        <dbReference type="ARBA" id="ARBA00022729"/>
    </source>
</evidence>
<keyword evidence="7" id="KW-0808">Transferase</keyword>
<evidence type="ECO:0000256" key="2">
    <source>
        <dbReference type="ARBA" id="ARBA00022448"/>
    </source>
</evidence>
<dbReference type="Gene3D" id="3.10.105.10">
    <property type="entry name" value="Dipeptide-binding Protein, Domain 3"/>
    <property type="match status" value="1"/>
</dbReference>
<feature type="signal peptide" evidence="5">
    <location>
        <begin position="1"/>
        <end position="20"/>
    </location>
</feature>
<dbReference type="SUPFAM" id="SSF53850">
    <property type="entry name" value="Periplasmic binding protein-like II"/>
    <property type="match status" value="1"/>
</dbReference>
<dbReference type="GO" id="GO:0015833">
    <property type="term" value="P:peptide transport"/>
    <property type="evidence" value="ECO:0007669"/>
    <property type="project" value="TreeGrafter"/>
</dbReference>
<feature type="chain" id="PRO_5039138994" evidence="5">
    <location>
        <begin position="21"/>
        <end position="512"/>
    </location>
</feature>
<dbReference type="Pfam" id="PF00496">
    <property type="entry name" value="SBP_bac_5"/>
    <property type="match status" value="1"/>
</dbReference>
<dbReference type="CDD" id="cd00995">
    <property type="entry name" value="PBP2_NikA_DppA_OppA_like"/>
    <property type="match status" value="1"/>
</dbReference>
<comment type="caution">
    <text evidence="7">The sequence shown here is derived from an EMBL/GenBank/DDBJ whole genome shotgun (WGS) entry which is preliminary data.</text>
</comment>
<evidence type="ECO:0000259" key="6">
    <source>
        <dbReference type="Pfam" id="PF00496"/>
    </source>
</evidence>
<evidence type="ECO:0000256" key="5">
    <source>
        <dbReference type="SAM" id="SignalP"/>
    </source>
</evidence>
<protein>
    <submittedName>
        <fullName evidence="7">Glycosyl transferase</fullName>
    </submittedName>
</protein>
<dbReference type="GO" id="GO:0043190">
    <property type="term" value="C:ATP-binding cassette (ABC) transporter complex"/>
    <property type="evidence" value="ECO:0007669"/>
    <property type="project" value="InterPro"/>
</dbReference>
<dbReference type="InterPro" id="IPR030678">
    <property type="entry name" value="Peptide/Ni-bd"/>
</dbReference>
<evidence type="ECO:0000313" key="7">
    <source>
        <dbReference type="EMBL" id="GII95932.1"/>
    </source>
</evidence>
<evidence type="ECO:0000256" key="4">
    <source>
        <dbReference type="SAM" id="MobiDB-lite"/>
    </source>
</evidence>